<keyword evidence="2" id="KW-1133">Transmembrane helix</keyword>
<gene>
    <name evidence="3" type="ORF">LENED_007155</name>
</gene>
<feature type="transmembrane region" description="Helical" evidence="2">
    <location>
        <begin position="59"/>
        <end position="85"/>
    </location>
</feature>
<name>A0A1Q3EDQ8_LENED</name>
<dbReference type="AlphaFoldDB" id="A0A1Q3EDQ8"/>
<feature type="compositionally biased region" description="Polar residues" evidence="1">
    <location>
        <begin position="178"/>
        <end position="187"/>
    </location>
</feature>
<feature type="compositionally biased region" description="Basic and acidic residues" evidence="1">
    <location>
        <begin position="110"/>
        <end position="121"/>
    </location>
</feature>
<proteinExistence type="predicted"/>
<sequence length="591" mass="62643">MHINALLGGRDDCVNDCDVPSCSCATDQTCVFINKSCTQCAFYECQDNPQPSSTSSKGISAGAVAGAVVGSLVFLAIVFVLFFWYRRSPRFRSTAPTVEVKDVPASADDVLNRPDPMEKHHSSTSAPATELNTVRVYSTSSNTTIDLDPESQSSSNHTTGTNTQRTSMRSNPFEDNHSIQTTGTEGTNVIPIALVTPDSLHHSAVSSETETSRSPSPMRPARTPEIDLNLDHINVSHDSLKQIGNYPTSTRSDVSAMSRNSYMSSASYSSDFLNEAPMIMTPNKGAVRQVLGVVKAEMVNAPGHSPTSAEGLKPSASTSKPAVRSPLAASSFGPADLNFDAASVSTSEEGGNPFSDRHSTRTTLASSPAASHTTFGEPSPAFNTVALPVQLSRESGVLTPRTRTTMGKLVNPSTATTELDTFEEQQQRALAHAQAQAQAQGGVQSRRISASSAMSATADSILESFPFVPPSPISNRPARSPPLSPLAQQAFNVSPPSPMSSQNFQATPFDSKLDSNAVVPTPNRKTLGLSTGSQLSTVSTGLGSFPFQIDTGNSRDSTAPSAFSGRQRASLDTLAITMSQFPFHVGLKFKR</sequence>
<evidence type="ECO:0000256" key="2">
    <source>
        <dbReference type="SAM" id="Phobius"/>
    </source>
</evidence>
<keyword evidence="4" id="KW-1185">Reference proteome</keyword>
<evidence type="ECO:0000313" key="3">
    <source>
        <dbReference type="EMBL" id="GAW05308.1"/>
    </source>
</evidence>
<organism evidence="3 4">
    <name type="scientific">Lentinula edodes</name>
    <name type="common">Shiitake mushroom</name>
    <name type="synonym">Lentinus edodes</name>
    <dbReference type="NCBI Taxonomy" id="5353"/>
    <lineage>
        <taxon>Eukaryota</taxon>
        <taxon>Fungi</taxon>
        <taxon>Dikarya</taxon>
        <taxon>Basidiomycota</taxon>
        <taxon>Agaricomycotina</taxon>
        <taxon>Agaricomycetes</taxon>
        <taxon>Agaricomycetidae</taxon>
        <taxon>Agaricales</taxon>
        <taxon>Marasmiineae</taxon>
        <taxon>Omphalotaceae</taxon>
        <taxon>Lentinula</taxon>
    </lineage>
</organism>
<dbReference type="Proteomes" id="UP000188533">
    <property type="component" value="Unassembled WGS sequence"/>
</dbReference>
<feature type="compositionally biased region" description="Polar residues" evidence="1">
    <location>
        <begin position="123"/>
        <end position="170"/>
    </location>
</feature>
<keyword evidence="2" id="KW-0472">Membrane</keyword>
<comment type="caution">
    <text evidence="3">The sequence shown here is derived from an EMBL/GenBank/DDBJ whole genome shotgun (WGS) entry which is preliminary data.</text>
</comment>
<feature type="region of interest" description="Disordered" evidence="1">
    <location>
        <begin position="200"/>
        <end position="221"/>
    </location>
</feature>
<evidence type="ECO:0000313" key="4">
    <source>
        <dbReference type="Proteomes" id="UP000188533"/>
    </source>
</evidence>
<feature type="region of interest" description="Disordered" evidence="1">
    <location>
        <begin position="302"/>
        <end position="330"/>
    </location>
</feature>
<feature type="compositionally biased region" description="Low complexity" evidence="1">
    <location>
        <begin position="206"/>
        <end position="216"/>
    </location>
</feature>
<keyword evidence="2" id="KW-0812">Transmembrane</keyword>
<feature type="region of interest" description="Disordered" evidence="1">
    <location>
        <begin position="343"/>
        <end position="381"/>
    </location>
</feature>
<dbReference type="STRING" id="5353.A0A1Q3EDQ8"/>
<accession>A0A1Q3EDQ8</accession>
<dbReference type="EMBL" id="BDGU01000245">
    <property type="protein sequence ID" value="GAW05308.1"/>
    <property type="molecule type" value="Genomic_DNA"/>
</dbReference>
<protein>
    <recommendedName>
        <fullName evidence="5">Membrane anchor Opy2 N-terminal domain-containing protein</fullName>
    </recommendedName>
</protein>
<feature type="compositionally biased region" description="Polar residues" evidence="1">
    <location>
        <begin position="361"/>
        <end position="376"/>
    </location>
</feature>
<evidence type="ECO:0008006" key="5">
    <source>
        <dbReference type="Google" id="ProtNLM"/>
    </source>
</evidence>
<evidence type="ECO:0000256" key="1">
    <source>
        <dbReference type="SAM" id="MobiDB-lite"/>
    </source>
</evidence>
<feature type="region of interest" description="Disordered" evidence="1">
    <location>
        <begin position="106"/>
        <end position="188"/>
    </location>
</feature>
<reference evidence="3 4" key="2">
    <citation type="submission" date="2017-02" db="EMBL/GenBank/DDBJ databases">
        <title>A genome survey and senescence transcriptome analysis in Lentinula edodes.</title>
        <authorList>
            <person name="Sakamoto Y."/>
            <person name="Nakade K."/>
            <person name="Sato S."/>
            <person name="Yoshida Y."/>
            <person name="Miyazaki K."/>
            <person name="Natsume S."/>
            <person name="Konno N."/>
        </authorList>
    </citation>
    <scope>NUCLEOTIDE SEQUENCE [LARGE SCALE GENOMIC DNA]</scope>
    <source>
        <strain evidence="3 4">NBRC 111202</strain>
    </source>
</reference>
<reference evidence="3 4" key="1">
    <citation type="submission" date="2016-08" db="EMBL/GenBank/DDBJ databases">
        <authorList>
            <consortium name="Lentinula edodes genome sequencing consortium"/>
            <person name="Sakamoto Y."/>
            <person name="Nakade K."/>
            <person name="Sato S."/>
            <person name="Yoshida Y."/>
            <person name="Miyazaki K."/>
            <person name="Natsume S."/>
            <person name="Konno N."/>
        </authorList>
    </citation>
    <scope>NUCLEOTIDE SEQUENCE [LARGE SCALE GENOMIC DNA]</scope>
    <source>
        <strain evidence="3 4">NBRC 111202</strain>
    </source>
</reference>